<proteinExistence type="predicted"/>
<dbReference type="Gene3D" id="2.60.40.1930">
    <property type="match status" value="1"/>
</dbReference>
<evidence type="ECO:0000313" key="2">
    <source>
        <dbReference type="EMBL" id="TSJ40826.1"/>
    </source>
</evidence>
<dbReference type="GO" id="GO:0004180">
    <property type="term" value="F:carboxypeptidase activity"/>
    <property type="evidence" value="ECO:0007669"/>
    <property type="project" value="UniProtKB-KW"/>
</dbReference>
<comment type="caution">
    <text evidence="2">The sequence shown here is derived from an EMBL/GenBank/DDBJ whole genome shotgun (WGS) entry which is preliminary data.</text>
</comment>
<dbReference type="OrthoDB" id="609485at2"/>
<accession>A0A556MLM3</accession>
<keyword evidence="2" id="KW-0121">Carboxypeptidase</keyword>
<sequence>MRLGKFTAILFFLLAVCLSAFSQSDTVSVKTIATKTIKYNNDYPFEKVYLHFDKPYYAVGDTIWFKAYVTADILANNDDMTKNKHIPSPISKVVYVDILSSKDSVVQRLKLPVTASMAYGDIKLLKENYSEGNYHIRAYTNWMRNFDPDYFFNKTISVGTIVDKTVFSTISLTGQTKGESAKINAVIHYYTVDGRDYSARKVSWRAQTGDDETLGKGKGTTDAKGNIEITFTTNKTAELNTAKLYAGIDINNATILNSYSLKNVASPIDVQFFPEGGDLLNGIKSKVAFKAVNPNGLGADVKGTIVDNSGTTVATVATQHLGMGVFELTPAAGKTYKANLTFADGSQNSYNLPSAKDNGITLAVNNANEDNLQITFNASDAFFAANQNKQVSIIGLSGQIVCYAGQTALTSKTYTVTVLKSKFPSGIVQFTVFSSTGAALAERLVFVKRNDQLKISLTTPKTNYTARDQVVFNVNAKTADNQPALANMSVTVVDESKVPFNENAETTILTSLLLTSDLKGYIEKPNYYFNKPNEKTTADLDLLMLTQGYRRVSYKDIVENKLPTFKYGPEDGLEVTGSLRTGSGMPVSNGIVNFYIKDMRVSATVKTNKDGQFAITKLFFPDSVKAVINAKGNYNANNLMIILNNTTPQAITPNLTAPDEIANIDTALNSYLQNDKKQSLNSHIIKEVVVKEARPVKKASHKDYPFLTGLSSIPDHVIDGDRFTACASLYDCIKNSLPGITYDNDLLYLTRNYNSGKKVEVSIYYDGAAVDLTRLGGVDPKTIDQIEIYNNDGLSGINRMNNTDGVVVISSKKAEKKPLDKELLNELLTPQYSAVKFNPKGYYLTREFYSPKYDATKTGALGGDLRTTIYWNPKVITDKNGIATFDFFNADGTGSYKAIIEGIDNNGNIGRTVYKYTVK</sequence>
<feature type="signal peptide" evidence="1">
    <location>
        <begin position="1"/>
        <end position="22"/>
    </location>
</feature>
<dbReference type="Proteomes" id="UP000318733">
    <property type="component" value="Unassembled WGS sequence"/>
</dbReference>
<dbReference type="EMBL" id="VLPK01000002">
    <property type="protein sequence ID" value="TSJ40826.1"/>
    <property type="molecule type" value="Genomic_DNA"/>
</dbReference>
<name>A0A556MLM3_9SPHI</name>
<feature type="chain" id="PRO_5021916591" evidence="1">
    <location>
        <begin position="23"/>
        <end position="919"/>
    </location>
</feature>
<evidence type="ECO:0000256" key="1">
    <source>
        <dbReference type="SAM" id="SignalP"/>
    </source>
</evidence>
<keyword evidence="2" id="KW-0378">Hydrolase</keyword>
<protein>
    <submittedName>
        <fullName evidence="2">Carboxypeptidase regulatory-like domain-containing protein</fullName>
    </submittedName>
</protein>
<organism evidence="2 3">
    <name type="scientific">Mucilaginibacter corticis</name>
    <dbReference type="NCBI Taxonomy" id="2597670"/>
    <lineage>
        <taxon>Bacteria</taxon>
        <taxon>Pseudomonadati</taxon>
        <taxon>Bacteroidota</taxon>
        <taxon>Sphingobacteriia</taxon>
        <taxon>Sphingobacteriales</taxon>
        <taxon>Sphingobacteriaceae</taxon>
        <taxon>Mucilaginibacter</taxon>
    </lineage>
</organism>
<reference evidence="2 3" key="1">
    <citation type="submission" date="2019-07" db="EMBL/GenBank/DDBJ databases">
        <authorList>
            <person name="Huq M.A."/>
        </authorList>
    </citation>
    <scope>NUCLEOTIDE SEQUENCE [LARGE SCALE GENOMIC DNA]</scope>
    <source>
        <strain evidence="2 3">MAH-19</strain>
    </source>
</reference>
<gene>
    <name evidence="2" type="ORF">FO440_13890</name>
</gene>
<keyword evidence="3" id="KW-1185">Reference proteome</keyword>
<evidence type="ECO:0000313" key="3">
    <source>
        <dbReference type="Proteomes" id="UP000318733"/>
    </source>
</evidence>
<keyword evidence="2" id="KW-0645">Protease</keyword>
<keyword evidence="1" id="KW-0732">Signal</keyword>
<dbReference type="RefSeq" id="WP_144248864.1">
    <property type="nucleotide sequence ID" value="NZ_VLPK01000002.1"/>
</dbReference>
<dbReference type="AlphaFoldDB" id="A0A556MLM3"/>